<evidence type="ECO:0000313" key="5">
    <source>
        <dbReference type="EMBL" id="OMO51399.1"/>
    </source>
</evidence>
<dbReference type="OrthoDB" id="412581at2759"/>
<feature type="region of interest" description="Disordered" evidence="2">
    <location>
        <begin position="714"/>
        <end position="783"/>
    </location>
</feature>
<keyword evidence="5" id="KW-0548">Nucleotidyltransferase</keyword>
<dbReference type="Gramene" id="OMO51399">
    <property type="protein sequence ID" value="OMO51399"/>
    <property type="gene ID" value="CCACVL1_29815"/>
</dbReference>
<keyword evidence="1" id="KW-0064">Aspartyl protease</keyword>
<evidence type="ECO:0000313" key="6">
    <source>
        <dbReference type="Proteomes" id="UP000188268"/>
    </source>
</evidence>
<dbReference type="PANTHER" id="PTHR11439">
    <property type="entry name" value="GAG-POL-RELATED RETROTRANSPOSON"/>
    <property type="match status" value="1"/>
</dbReference>
<feature type="compositionally biased region" description="Polar residues" evidence="2">
    <location>
        <begin position="339"/>
        <end position="353"/>
    </location>
</feature>
<dbReference type="GO" id="GO:0003964">
    <property type="term" value="F:RNA-directed DNA polymerase activity"/>
    <property type="evidence" value="ECO:0007669"/>
    <property type="project" value="UniProtKB-KW"/>
</dbReference>
<gene>
    <name evidence="5" type="ORF">CCACVL1_29815</name>
</gene>
<feature type="compositionally biased region" description="Low complexity" evidence="2">
    <location>
        <begin position="947"/>
        <end position="961"/>
    </location>
</feature>
<dbReference type="PANTHER" id="PTHR11439:SF498">
    <property type="entry name" value="DNAK FAMILY PROTEIN"/>
    <property type="match status" value="1"/>
</dbReference>
<name>A0A1R3FZX8_COCAP</name>
<feature type="domain" description="Reverse transcriptase Ty1/copia-type" evidence="3">
    <location>
        <begin position="458"/>
        <end position="581"/>
    </location>
</feature>
<feature type="region of interest" description="Disordered" evidence="2">
    <location>
        <begin position="801"/>
        <end position="822"/>
    </location>
</feature>
<keyword evidence="6" id="KW-1185">Reference proteome</keyword>
<feature type="compositionally biased region" description="Basic and acidic residues" evidence="2">
    <location>
        <begin position="97"/>
        <end position="107"/>
    </location>
</feature>
<sequence>MSKIESDSDKEVSLTAGQSSGMDVMSPYYIHASDNPGQVYVSELLRDGNYGEWILSTKPTPSLGNAYHLVAEDEQQKQISASRKPVVEAAAFQMKGGRGDKTEADRKSGRRGKLNAGEASARSPTVPVAEIPVLTQVQVECLMQLLSGDNRSAANVDVGKNKVSKPWIIDFGATDHIASDAELLVEIQEKNGELPVMIPNGDKIPIKSVGKAKLPNGMGINNVLNIPDFKCNLISVSKLTKDLNCALIFVADFCVIYDLPSRKLIGVGKLRDGLYYLEPVRVEVDDDDPYVIVVGKSAETFQQRQFPALESFLPQSPAEHDVSPSAYIENVALQQFENNGSTEDSSHGSSNANAGELASNVDEGVRRSHYISTQPKHFRQFEIDLPPTITHMQQPSSSTISTVYPLSHFVSYQRFSHSHQVFLVAITAHDEPKTFRQAVKHEHWQEAMKKQIWALEENGTWVLTSLPPGKKAVDSKWVYKVKFKPNGEVERYKARLVAKGFTQVEGVDFHETFAPVAKLVTVRCLLAVAIKKNWDIHQLDVNNAFLHGDLDEEVYMQIPQGFAKEGETRVCKLQKSLYGLRFSIKDLGPLKYFLGIEAARSQKDWFLASEITRPDVAYAVNLLVVHDKSTWKQPCEFCGSPVSWKTKRQSVVAKSSAEAEYRAMTVTVKEYPLFQWIRPVYLDDHDRNPDQRIRSHAEEFGIDVDKVMSEEVGLECSTDETVGPPPGFGSQPKFRGSSAHGRCDDDDDDDGGNEGRTTTTGTQGGDGQSGAKDASRYGDNYGSDYVPYSPFPCEADFTHAIQDEDHGSRRAGNGAKNRKGRRAMHELTDEFSLMSLTTTSSSFGYGRHFESSSSYGTRSRANEFESSVSSNIYPEYPLEQQTYNEHPVQQSNADAVSGEYPPIRWLTSISREAYLEYVHNYMVVYKPYMSWLEYFNWITAPGGDDTSMPSTSHSSSNYGSSDFEPPRNSMWY</sequence>
<feature type="region of interest" description="Disordered" evidence="2">
    <location>
        <begin position="339"/>
        <end position="359"/>
    </location>
</feature>
<dbReference type="AlphaFoldDB" id="A0A1R3FZX8"/>
<proteinExistence type="predicted"/>
<feature type="region of interest" description="Disordered" evidence="2">
    <location>
        <begin position="94"/>
        <end position="121"/>
    </location>
</feature>
<dbReference type="InterPro" id="IPR013103">
    <property type="entry name" value="RVT_2"/>
</dbReference>
<dbReference type="EMBL" id="AWWV01015828">
    <property type="protein sequence ID" value="OMO51399.1"/>
    <property type="molecule type" value="Genomic_DNA"/>
</dbReference>
<dbReference type="SUPFAM" id="SSF56672">
    <property type="entry name" value="DNA/RNA polymerases"/>
    <property type="match status" value="1"/>
</dbReference>
<reference evidence="5 6" key="1">
    <citation type="submission" date="2013-09" db="EMBL/GenBank/DDBJ databases">
        <title>Corchorus capsularis genome sequencing.</title>
        <authorList>
            <person name="Alam M."/>
            <person name="Haque M.S."/>
            <person name="Islam M.S."/>
            <person name="Emdad E.M."/>
            <person name="Islam M.M."/>
            <person name="Ahmed B."/>
            <person name="Halim A."/>
            <person name="Hossen Q.M.M."/>
            <person name="Hossain M.Z."/>
            <person name="Ahmed R."/>
            <person name="Khan M.M."/>
            <person name="Islam R."/>
            <person name="Rashid M.M."/>
            <person name="Khan S.A."/>
            <person name="Rahman M.S."/>
            <person name="Alam M."/>
        </authorList>
    </citation>
    <scope>NUCLEOTIDE SEQUENCE [LARGE SCALE GENOMIC DNA]</scope>
    <source>
        <strain evidence="6">cv. CVL-1</strain>
        <tissue evidence="5">Whole seedling</tissue>
    </source>
</reference>
<feature type="compositionally biased region" description="Basic and acidic residues" evidence="2">
    <location>
        <begin position="1"/>
        <end position="12"/>
    </location>
</feature>
<dbReference type="Proteomes" id="UP000188268">
    <property type="component" value="Unassembled WGS sequence"/>
</dbReference>
<dbReference type="Pfam" id="PF07727">
    <property type="entry name" value="RVT_2"/>
    <property type="match status" value="1"/>
</dbReference>
<dbReference type="GO" id="GO:0004190">
    <property type="term" value="F:aspartic-type endopeptidase activity"/>
    <property type="evidence" value="ECO:0007669"/>
    <property type="project" value="UniProtKB-KW"/>
</dbReference>
<evidence type="ECO:0000259" key="3">
    <source>
        <dbReference type="Pfam" id="PF07727"/>
    </source>
</evidence>
<keyword evidence="5" id="KW-0695">RNA-directed DNA polymerase</keyword>
<evidence type="ECO:0000259" key="4">
    <source>
        <dbReference type="Pfam" id="PF22936"/>
    </source>
</evidence>
<feature type="region of interest" description="Disordered" evidence="2">
    <location>
        <begin position="946"/>
        <end position="972"/>
    </location>
</feature>
<dbReference type="InterPro" id="IPR054722">
    <property type="entry name" value="PolX-like_BBD"/>
</dbReference>
<organism evidence="5 6">
    <name type="scientific">Corchorus capsularis</name>
    <name type="common">Jute</name>
    <dbReference type="NCBI Taxonomy" id="210143"/>
    <lineage>
        <taxon>Eukaryota</taxon>
        <taxon>Viridiplantae</taxon>
        <taxon>Streptophyta</taxon>
        <taxon>Embryophyta</taxon>
        <taxon>Tracheophyta</taxon>
        <taxon>Spermatophyta</taxon>
        <taxon>Magnoliopsida</taxon>
        <taxon>eudicotyledons</taxon>
        <taxon>Gunneridae</taxon>
        <taxon>Pentapetalae</taxon>
        <taxon>rosids</taxon>
        <taxon>malvids</taxon>
        <taxon>Malvales</taxon>
        <taxon>Malvaceae</taxon>
        <taxon>Grewioideae</taxon>
        <taxon>Apeibeae</taxon>
        <taxon>Corchorus</taxon>
    </lineage>
</organism>
<feature type="region of interest" description="Disordered" evidence="2">
    <location>
        <begin position="1"/>
        <end position="22"/>
    </location>
</feature>
<accession>A0A1R3FZX8</accession>
<keyword evidence="1" id="KW-0378">Hydrolase</keyword>
<evidence type="ECO:0000256" key="1">
    <source>
        <dbReference type="ARBA" id="ARBA00022750"/>
    </source>
</evidence>
<dbReference type="InterPro" id="IPR043502">
    <property type="entry name" value="DNA/RNA_pol_sf"/>
</dbReference>
<keyword evidence="5" id="KW-0808">Transferase</keyword>
<comment type="caution">
    <text evidence="5">The sequence shown here is derived from an EMBL/GenBank/DDBJ whole genome shotgun (WGS) entry which is preliminary data.</text>
</comment>
<keyword evidence="1" id="KW-0645">Protease</keyword>
<feature type="domain" description="Retrovirus-related Pol polyprotein from transposon TNT 1-94-like beta-barrel" evidence="4">
    <location>
        <begin position="167"/>
        <end position="241"/>
    </location>
</feature>
<protein>
    <submittedName>
        <fullName evidence="5">Reverse transcriptase, RNA-dependent DNA polymerase</fullName>
    </submittedName>
</protein>
<dbReference type="STRING" id="210143.A0A1R3FZX8"/>
<evidence type="ECO:0000256" key="2">
    <source>
        <dbReference type="SAM" id="MobiDB-lite"/>
    </source>
</evidence>
<dbReference type="Pfam" id="PF22936">
    <property type="entry name" value="Pol_BBD"/>
    <property type="match status" value="1"/>
</dbReference>